<reference evidence="1" key="1">
    <citation type="submission" date="2020-03" db="EMBL/GenBank/DDBJ databases">
        <title>The deep terrestrial virosphere.</title>
        <authorList>
            <person name="Holmfeldt K."/>
            <person name="Nilsson E."/>
            <person name="Simone D."/>
            <person name="Lopez-Fernandez M."/>
            <person name="Wu X."/>
            <person name="de Brujin I."/>
            <person name="Lundin D."/>
            <person name="Andersson A."/>
            <person name="Bertilsson S."/>
            <person name="Dopson M."/>
        </authorList>
    </citation>
    <scope>NUCLEOTIDE SEQUENCE</scope>
    <source>
        <strain evidence="1">MM415A00827</strain>
    </source>
</reference>
<accession>A0A6M3KD21</accession>
<name>A0A6M3KD21_9ZZZZ</name>
<organism evidence="1">
    <name type="scientific">viral metagenome</name>
    <dbReference type="NCBI Taxonomy" id="1070528"/>
    <lineage>
        <taxon>unclassified sequences</taxon>
        <taxon>metagenomes</taxon>
        <taxon>organismal metagenomes</taxon>
    </lineage>
</organism>
<dbReference type="AlphaFoldDB" id="A0A6M3KD21"/>
<protein>
    <submittedName>
        <fullName evidence="1">Putative metallochaperone</fullName>
    </submittedName>
</protein>
<gene>
    <name evidence="1" type="ORF">MM415A00827_0020</name>
</gene>
<dbReference type="EMBL" id="MT142396">
    <property type="protein sequence ID" value="QJA79827.1"/>
    <property type="molecule type" value="Genomic_DNA"/>
</dbReference>
<sequence length="53" mass="6395">MKVTIKKQLKCRRCDYEWNPRKPDVRVCPKCHSPYWDRGTSKKLQNMRGDEKG</sequence>
<proteinExistence type="predicted"/>
<dbReference type="Gene3D" id="3.30.2320.80">
    <property type="match status" value="1"/>
</dbReference>
<evidence type="ECO:0000313" key="1">
    <source>
        <dbReference type="EMBL" id="QJA79827.1"/>
    </source>
</evidence>